<feature type="region of interest" description="Disordered" evidence="1">
    <location>
        <begin position="1"/>
        <end position="31"/>
    </location>
</feature>
<organism evidence="3 4">
    <name type="scientific">Glycomyces paridis</name>
    <dbReference type="NCBI Taxonomy" id="2126555"/>
    <lineage>
        <taxon>Bacteria</taxon>
        <taxon>Bacillati</taxon>
        <taxon>Actinomycetota</taxon>
        <taxon>Actinomycetes</taxon>
        <taxon>Glycomycetales</taxon>
        <taxon>Glycomycetaceae</taxon>
        <taxon>Glycomyces</taxon>
    </lineage>
</organism>
<feature type="transmembrane region" description="Helical" evidence="2">
    <location>
        <begin position="44"/>
        <end position="63"/>
    </location>
</feature>
<dbReference type="RefSeq" id="WP_136529032.1">
    <property type="nucleotide sequence ID" value="NZ_STGX01000004.1"/>
</dbReference>
<keyword evidence="2" id="KW-0472">Membrane</keyword>
<dbReference type="AlphaFoldDB" id="A0A4S8PNG5"/>
<keyword evidence="2" id="KW-0812">Transmembrane</keyword>
<sequence length="65" mass="7267">MSYPDPQRPHESAPQPPPSHQPPAYSGPVLDPNVNKRFERRIKWIIAGGFVVVVGGPLLIWLLSR</sequence>
<reference evidence="3 4" key="1">
    <citation type="journal article" date="2018" name="Int. J. Syst. Evol. Microbiol.">
        <title>Glycomyces paridis sp. nov., isolated from the medicinal plant Paris polyphylla.</title>
        <authorList>
            <person name="Fang X.M."/>
            <person name="Bai J.L."/>
            <person name="Su J."/>
            <person name="Zhao L.L."/>
            <person name="Liu H.Y."/>
            <person name="Ma B.P."/>
            <person name="Zhang Y.Q."/>
            <person name="Yu L.Y."/>
        </authorList>
    </citation>
    <scope>NUCLEOTIDE SEQUENCE [LARGE SCALE GENOMIC DNA]</scope>
    <source>
        <strain evidence="3 4">CPCC 204357</strain>
    </source>
</reference>
<keyword evidence="4" id="KW-1185">Reference proteome</keyword>
<comment type="caution">
    <text evidence="3">The sequence shown here is derived from an EMBL/GenBank/DDBJ whole genome shotgun (WGS) entry which is preliminary data.</text>
</comment>
<dbReference type="EMBL" id="STGX01000004">
    <property type="protein sequence ID" value="THV30159.1"/>
    <property type="molecule type" value="Genomic_DNA"/>
</dbReference>
<name>A0A4S8PNG5_9ACTN</name>
<dbReference type="Proteomes" id="UP000305792">
    <property type="component" value="Unassembled WGS sequence"/>
</dbReference>
<evidence type="ECO:0000313" key="4">
    <source>
        <dbReference type="Proteomes" id="UP000305792"/>
    </source>
</evidence>
<gene>
    <name evidence="3" type="ORF">E9998_07240</name>
</gene>
<keyword evidence="2" id="KW-1133">Transmembrane helix</keyword>
<evidence type="ECO:0000256" key="1">
    <source>
        <dbReference type="SAM" id="MobiDB-lite"/>
    </source>
</evidence>
<evidence type="ECO:0000256" key="2">
    <source>
        <dbReference type="SAM" id="Phobius"/>
    </source>
</evidence>
<proteinExistence type="predicted"/>
<accession>A0A4S8PNG5</accession>
<evidence type="ECO:0000313" key="3">
    <source>
        <dbReference type="EMBL" id="THV30159.1"/>
    </source>
</evidence>
<protein>
    <submittedName>
        <fullName evidence="3">Uncharacterized protein</fullName>
    </submittedName>
</protein>